<evidence type="ECO:0000256" key="1">
    <source>
        <dbReference type="SAM" id="MobiDB-lite"/>
    </source>
</evidence>
<gene>
    <name evidence="2" type="ORF">BDFB_001722</name>
</gene>
<name>A0A482WA42_ASBVE</name>
<dbReference type="AlphaFoldDB" id="A0A482WA42"/>
<comment type="caution">
    <text evidence="2">The sequence shown here is derived from an EMBL/GenBank/DDBJ whole genome shotgun (WGS) entry which is preliminary data.</text>
</comment>
<reference evidence="2 3" key="1">
    <citation type="submission" date="2017-03" db="EMBL/GenBank/DDBJ databases">
        <title>Genome of the blue death feigning beetle - Asbolus verrucosus.</title>
        <authorList>
            <person name="Rider S.D."/>
        </authorList>
    </citation>
    <scope>NUCLEOTIDE SEQUENCE [LARGE SCALE GENOMIC DNA]</scope>
    <source>
        <strain evidence="2">Butters</strain>
        <tissue evidence="2">Head and leg muscle</tissue>
    </source>
</reference>
<dbReference type="EMBL" id="QDEB01011143">
    <property type="protein sequence ID" value="RZC42070.1"/>
    <property type="molecule type" value="Genomic_DNA"/>
</dbReference>
<evidence type="ECO:0000313" key="3">
    <source>
        <dbReference type="Proteomes" id="UP000292052"/>
    </source>
</evidence>
<sequence>MNHSLRSRQLNPCDHLFWKSRGYPERPQNWKQSESYSEDEYSTDNDESCSEDSNFDEENRLKSLQNNPNNDEYWRIRGWPRRPNDWRGNLKA</sequence>
<protein>
    <submittedName>
        <fullName evidence="2">Uncharacterized protein</fullName>
    </submittedName>
</protein>
<proteinExistence type="predicted"/>
<keyword evidence="3" id="KW-1185">Reference proteome</keyword>
<evidence type="ECO:0000313" key="2">
    <source>
        <dbReference type="EMBL" id="RZC42070.1"/>
    </source>
</evidence>
<feature type="compositionally biased region" description="Acidic residues" evidence="1">
    <location>
        <begin position="36"/>
        <end position="56"/>
    </location>
</feature>
<organism evidence="2 3">
    <name type="scientific">Asbolus verrucosus</name>
    <name type="common">Desert ironclad beetle</name>
    <dbReference type="NCBI Taxonomy" id="1661398"/>
    <lineage>
        <taxon>Eukaryota</taxon>
        <taxon>Metazoa</taxon>
        <taxon>Ecdysozoa</taxon>
        <taxon>Arthropoda</taxon>
        <taxon>Hexapoda</taxon>
        <taxon>Insecta</taxon>
        <taxon>Pterygota</taxon>
        <taxon>Neoptera</taxon>
        <taxon>Endopterygota</taxon>
        <taxon>Coleoptera</taxon>
        <taxon>Polyphaga</taxon>
        <taxon>Cucujiformia</taxon>
        <taxon>Tenebrionidae</taxon>
        <taxon>Pimeliinae</taxon>
        <taxon>Asbolus</taxon>
    </lineage>
</organism>
<feature type="region of interest" description="Disordered" evidence="1">
    <location>
        <begin position="20"/>
        <end position="74"/>
    </location>
</feature>
<dbReference type="Proteomes" id="UP000292052">
    <property type="component" value="Unassembled WGS sequence"/>
</dbReference>
<dbReference type="OrthoDB" id="6762903at2759"/>
<accession>A0A482WA42</accession>